<dbReference type="EMBL" id="JAZAVJ010000105">
    <property type="protein sequence ID" value="KAK7414353.1"/>
    <property type="molecule type" value="Genomic_DNA"/>
</dbReference>
<feature type="region of interest" description="Disordered" evidence="1">
    <location>
        <begin position="206"/>
        <end position="249"/>
    </location>
</feature>
<feature type="compositionally biased region" description="Basic and acidic residues" evidence="1">
    <location>
        <begin position="84"/>
        <end position="93"/>
    </location>
</feature>
<feature type="region of interest" description="Disordered" evidence="1">
    <location>
        <begin position="1"/>
        <end position="133"/>
    </location>
</feature>
<dbReference type="InterPro" id="IPR052973">
    <property type="entry name" value="Fungal_sec-metab_reg_TF"/>
</dbReference>
<evidence type="ECO:0000313" key="2">
    <source>
        <dbReference type="EMBL" id="KAK7414353.1"/>
    </source>
</evidence>
<protein>
    <submittedName>
        <fullName evidence="2">Uncharacterized protein</fullName>
    </submittedName>
</protein>
<feature type="compositionally biased region" description="Low complexity" evidence="1">
    <location>
        <begin position="394"/>
        <end position="405"/>
    </location>
</feature>
<proteinExistence type="predicted"/>
<feature type="compositionally biased region" description="Low complexity" evidence="1">
    <location>
        <begin position="107"/>
        <end position="133"/>
    </location>
</feature>
<dbReference type="Proteomes" id="UP001498476">
    <property type="component" value="Unassembled WGS sequence"/>
</dbReference>
<evidence type="ECO:0000313" key="3">
    <source>
        <dbReference type="Proteomes" id="UP001498476"/>
    </source>
</evidence>
<feature type="compositionally biased region" description="Basic and acidic residues" evidence="1">
    <location>
        <begin position="537"/>
        <end position="554"/>
    </location>
</feature>
<feature type="region of interest" description="Disordered" evidence="1">
    <location>
        <begin position="262"/>
        <end position="282"/>
    </location>
</feature>
<gene>
    <name evidence="2" type="ORF">QQX98_006795</name>
</gene>
<reference evidence="2 3" key="1">
    <citation type="journal article" date="2025" name="Microbiol. Resour. Announc.">
        <title>Draft genome sequences for Neonectria magnoliae and Neonectria punicea, canker pathogens of Liriodendron tulipifera and Acer saccharum in West Virginia.</title>
        <authorList>
            <person name="Petronek H.M."/>
            <person name="Kasson M.T."/>
            <person name="Metheny A.M."/>
            <person name="Stauder C.M."/>
            <person name="Lovett B."/>
            <person name="Lynch S.C."/>
            <person name="Garnas J.R."/>
            <person name="Kasson L.R."/>
            <person name="Stajich J.E."/>
        </authorList>
    </citation>
    <scope>NUCLEOTIDE SEQUENCE [LARGE SCALE GENOMIC DNA]</scope>
    <source>
        <strain evidence="2 3">NRRL 64653</strain>
    </source>
</reference>
<feature type="compositionally biased region" description="Polar residues" evidence="1">
    <location>
        <begin position="462"/>
        <end position="477"/>
    </location>
</feature>
<dbReference type="PANTHER" id="PTHR35392">
    <property type="entry name" value="ZN(II)2CYS6 TRANSCRIPTION FACTOR (EUROFUNG)-RELATED-RELATED"/>
    <property type="match status" value="1"/>
</dbReference>
<dbReference type="PANTHER" id="PTHR35392:SF3">
    <property type="entry name" value="ZN(2)-C6 FUNGAL-TYPE DOMAIN-CONTAINING PROTEIN"/>
    <property type="match status" value="1"/>
</dbReference>
<evidence type="ECO:0000256" key="1">
    <source>
        <dbReference type="SAM" id="MobiDB-lite"/>
    </source>
</evidence>
<feature type="compositionally biased region" description="Low complexity" evidence="1">
    <location>
        <begin position="347"/>
        <end position="386"/>
    </location>
</feature>
<feature type="region of interest" description="Disordered" evidence="1">
    <location>
        <begin position="336"/>
        <end position="554"/>
    </location>
</feature>
<sequence length="1086" mass="120558">MAPTNKNRPGIRDRPTPRSTADVPLGPPRSERRRANQRTATNTALVGGEGGGPDFRCQAEDSVSEDPQPPTKRRAQGRDTGAQDAKEDAERHAGAAPAQTLAPDPGPVSSSSSSPNSSASPLSITSSNSSSNSNPSCHCNHGCNCESKCSSHSNLDATIEAIVSVPVHHQVDPVPGVNLASPARDALPHGSYHQIVVVEAPCSVPQPHPHRGARSHGDNDHAYAHWIDNDTPATRSPSPTSRNLGSCDSPHWNAAAASLPSNAGSPCPHTEANGHSKPVPVTSTCENAATSYNPRLASDHLVQYQAFRRAQKLERAQELKESWEVKQAYGWLPDAAPRPGLGPTPQFSNVPSFSSSSSSSSSSPSSSPSSSFAVLPSTSVSHSTSTPNPYQATSSNSNEPSSSSSTRNPQQGEHPQARRFHTSRKGKGRATRSRTPPFLAAGPQAGSDDLGFPSSEFVGLNLASNDSTAPEDQQQLYEDSVIDPDSERDDDSEEESDGEPEDWIEDDDLYEGLGPDAHKYFVDSDGPGAFGLSSGDGPREGTSRAHAEEHAREGRIKRRAEILVVRHAEIEIDDSWVSDEDTKVPDEDIKVSEETLAALVRSLSPESTKFTPHETSITNKRKLLSMCKWDKNDPMGECITCQKVSMNSMKTIHRNPCVRFKISEVVLYRRGGLNLTRRWDGISMKDVGDRICPNDVRVVYVASDTYHVPLALRVVKFEPKEGDVTARFWNDYSVDGEVQRKKKELACYCLHDIYNTADVFEEFVIENAVPAMIAHVTRFTKNKPGVKLDVIEKTYKLAIRHFCEIAIKPPGVKHTLDDKIQMRMLGNLFILWFAIQNTTGSSWLVGDETLGMEPVTEDPSYPLLGKISIPRMIIAQFDNLNYTRVLEKYRNRVMHELEWLMTQGNPDWWLTIYLVIFILLREASGTSSDRYRHARQNYGTKAFSPKPRFCFPRYSIPEFVEALQKGCNNVLFHWHYYNWEKWPDPANGLPRENTHLAYLTPYQWSIVKGAKDHLEVKKQLSFWTRYKQGNSLASCRDGHVPVVGEYEGPQTKFDWDNPFYWIAQLYDKGWYPQPTYQREPIPVSPK</sequence>
<name>A0ABR1GZU8_9HYPO</name>
<accession>A0ABR1GZU8</accession>
<organism evidence="2 3">
    <name type="scientific">Neonectria punicea</name>
    <dbReference type="NCBI Taxonomy" id="979145"/>
    <lineage>
        <taxon>Eukaryota</taxon>
        <taxon>Fungi</taxon>
        <taxon>Dikarya</taxon>
        <taxon>Ascomycota</taxon>
        <taxon>Pezizomycotina</taxon>
        <taxon>Sordariomycetes</taxon>
        <taxon>Hypocreomycetidae</taxon>
        <taxon>Hypocreales</taxon>
        <taxon>Nectriaceae</taxon>
        <taxon>Neonectria</taxon>
    </lineage>
</organism>
<feature type="compositionally biased region" description="Basic residues" evidence="1">
    <location>
        <begin position="417"/>
        <end position="432"/>
    </location>
</feature>
<feature type="compositionally biased region" description="Acidic residues" evidence="1">
    <location>
        <begin position="480"/>
        <end position="510"/>
    </location>
</feature>
<keyword evidence="3" id="KW-1185">Reference proteome</keyword>
<comment type="caution">
    <text evidence="2">The sequence shown here is derived from an EMBL/GenBank/DDBJ whole genome shotgun (WGS) entry which is preliminary data.</text>
</comment>
<feature type="compositionally biased region" description="Polar residues" evidence="1">
    <location>
        <begin position="231"/>
        <end position="246"/>
    </location>
</feature>